<dbReference type="SUPFAM" id="SSF88697">
    <property type="entry name" value="PUA domain-like"/>
    <property type="match status" value="1"/>
</dbReference>
<accession>A0A0R2FPS0</accession>
<dbReference type="Pfam" id="PF20260">
    <property type="entry name" value="PUA_4"/>
    <property type="match status" value="1"/>
</dbReference>
<dbReference type="GO" id="GO:0070475">
    <property type="term" value="P:rRNA base methylation"/>
    <property type="evidence" value="ECO:0007669"/>
    <property type="project" value="TreeGrafter"/>
</dbReference>
<dbReference type="Gene3D" id="3.40.1280.10">
    <property type="match status" value="1"/>
</dbReference>
<comment type="catalytic activity">
    <reaction evidence="11 12">
        <text>uridine(1498) in 16S rRNA + S-adenosyl-L-methionine = N(3)-methyluridine(1498) in 16S rRNA + S-adenosyl-L-homocysteine + H(+)</text>
        <dbReference type="Rhea" id="RHEA:42920"/>
        <dbReference type="Rhea" id="RHEA-COMP:10283"/>
        <dbReference type="Rhea" id="RHEA-COMP:10284"/>
        <dbReference type="ChEBI" id="CHEBI:15378"/>
        <dbReference type="ChEBI" id="CHEBI:57856"/>
        <dbReference type="ChEBI" id="CHEBI:59789"/>
        <dbReference type="ChEBI" id="CHEBI:65315"/>
        <dbReference type="ChEBI" id="CHEBI:74502"/>
        <dbReference type="EC" id="2.1.1.193"/>
    </reaction>
</comment>
<evidence type="ECO:0000313" key="15">
    <source>
        <dbReference type="EMBL" id="KRN30416.1"/>
    </source>
</evidence>
<dbReference type="NCBIfam" id="TIGR00046">
    <property type="entry name" value="RsmE family RNA methyltransferase"/>
    <property type="match status" value="1"/>
</dbReference>
<dbReference type="RefSeq" id="WP_056991054.1">
    <property type="nucleotide sequence ID" value="NZ_JQAR01000007.1"/>
</dbReference>
<dbReference type="InterPro" id="IPR046886">
    <property type="entry name" value="RsmE_MTase_dom"/>
</dbReference>
<dbReference type="InterPro" id="IPR006700">
    <property type="entry name" value="RsmE"/>
</dbReference>
<dbReference type="AlphaFoldDB" id="A0A0R2FPS0"/>
<keyword evidence="8 12" id="KW-0808">Transferase</keyword>
<dbReference type="Proteomes" id="UP000051727">
    <property type="component" value="Unassembled WGS sequence"/>
</dbReference>
<comment type="caution">
    <text evidence="15">The sequence shown here is derived from an EMBL/GenBank/DDBJ whole genome shotgun (WGS) entry which is preliminary data.</text>
</comment>
<gene>
    <name evidence="15" type="ORF">IV36_GL002174</name>
</gene>
<dbReference type="PANTHER" id="PTHR30027:SF3">
    <property type="entry name" value="16S RRNA (URACIL(1498)-N(3))-METHYLTRANSFERASE"/>
    <property type="match status" value="1"/>
</dbReference>
<dbReference type="PANTHER" id="PTHR30027">
    <property type="entry name" value="RIBOSOMAL RNA SMALL SUBUNIT METHYLTRANSFERASE E"/>
    <property type="match status" value="1"/>
</dbReference>
<reference evidence="15 16" key="1">
    <citation type="journal article" date="2015" name="Genome Announc.">
        <title>Expanding the biotechnology potential of lactobacilli through comparative genomics of 213 strains and associated genera.</title>
        <authorList>
            <person name="Sun Z."/>
            <person name="Harris H.M."/>
            <person name="McCann A."/>
            <person name="Guo C."/>
            <person name="Argimon S."/>
            <person name="Zhang W."/>
            <person name="Yang X."/>
            <person name="Jeffery I.B."/>
            <person name="Cooney J.C."/>
            <person name="Kagawa T.F."/>
            <person name="Liu W."/>
            <person name="Song Y."/>
            <person name="Salvetti E."/>
            <person name="Wrobel A."/>
            <person name="Rasinkangas P."/>
            <person name="Parkhill J."/>
            <person name="Rea M.C."/>
            <person name="O'Sullivan O."/>
            <person name="Ritari J."/>
            <person name="Douillard F.P."/>
            <person name="Paul Ross R."/>
            <person name="Yang R."/>
            <person name="Briner A.E."/>
            <person name="Felis G.E."/>
            <person name="de Vos W.M."/>
            <person name="Barrangou R."/>
            <person name="Klaenhammer T.R."/>
            <person name="Caufield P.W."/>
            <person name="Cui Y."/>
            <person name="Zhang H."/>
            <person name="O'Toole P.W."/>
        </authorList>
    </citation>
    <scope>NUCLEOTIDE SEQUENCE [LARGE SCALE GENOMIC DNA]</scope>
    <source>
        <strain evidence="15 16">ATCC 27304</strain>
    </source>
</reference>
<evidence type="ECO:0000256" key="11">
    <source>
        <dbReference type="ARBA" id="ARBA00047944"/>
    </source>
</evidence>
<proteinExistence type="inferred from homology"/>
<organism evidence="15 16">
    <name type="scientific">Liquorilactobacillus mali</name>
    <dbReference type="NCBI Taxonomy" id="1618"/>
    <lineage>
        <taxon>Bacteria</taxon>
        <taxon>Bacillati</taxon>
        <taxon>Bacillota</taxon>
        <taxon>Bacilli</taxon>
        <taxon>Lactobacillales</taxon>
        <taxon>Lactobacillaceae</taxon>
        <taxon>Liquorilactobacillus</taxon>
    </lineage>
</organism>
<comment type="subcellular location">
    <subcellularLocation>
        <location evidence="1 12">Cytoplasm</location>
    </subcellularLocation>
</comment>
<evidence type="ECO:0000256" key="2">
    <source>
        <dbReference type="ARBA" id="ARBA00005528"/>
    </source>
</evidence>
<dbReference type="PATRIC" id="fig|1618.3.peg.2226"/>
<evidence type="ECO:0000256" key="8">
    <source>
        <dbReference type="ARBA" id="ARBA00022679"/>
    </source>
</evidence>
<comment type="function">
    <text evidence="10 12">Specifically methylates the N3 position of the uracil ring of uridine 1498 (m3U1498) in 16S rRNA. Acts on the fully assembled 30S ribosomal subunit.</text>
</comment>
<evidence type="ECO:0000259" key="14">
    <source>
        <dbReference type="Pfam" id="PF20260"/>
    </source>
</evidence>
<evidence type="ECO:0000313" key="16">
    <source>
        <dbReference type="Proteomes" id="UP000051727"/>
    </source>
</evidence>
<name>A0A0R2FPS0_9LACO</name>
<evidence type="ECO:0000256" key="7">
    <source>
        <dbReference type="ARBA" id="ARBA00022603"/>
    </source>
</evidence>
<dbReference type="InterPro" id="IPR015947">
    <property type="entry name" value="PUA-like_sf"/>
</dbReference>
<evidence type="ECO:0000256" key="3">
    <source>
        <dbReference type="ARBA" id="ARBA00012328"/>
    </source>
</evidence>
<evidence type="ECO:0000256" key="12">
    <source>
        <dbReference type="PIRNR" id="PIRNR015601"/>
    </source>
</evidence>
<dbReference type="GO" id="GO:0005737">
    <property type="term" value="C:cytoplasm"/>
    <property type="evidence" value="ECO:0007669"/>
    <property type="project" value="UniProtKB-SubCell"/>
</dbReference>
<evidence type="ECO:0000256" key="6">
    <source>
        <dbReference type="ARBA" id="ARBA00022552"/>
    </source>
</evidence>
<keyword evidence="6 12" id="KW-0698">rRNA processing</keyword>
<sequence length="252" mass="28451">MQRYFIDKSEIADELVLPAEIYHHAIRVMRLHVDSRFELVLKTQKVALMRIIQVTKEEARAVLINWIETKVELPVHVTIACALSKSDKAEWIVQKGTELGASEFIFFAGEFSVAKWDQKKVTKKVERLSKVALNAAQQSHRTKVPTVQYNQSLTTIELSGFDYKLVAYEESAKKGEKSNLFELTESMKREITDLKRPELLAIFGPEGGISPGEVDYMGKNNFVFAGLGPRIMRAETAPLYLLSALSFAIELG</sequence>
<evidence type="ECO:0000259" key="13">
    <source>
        <dbReference type="Pfam" id="PF04452"/>
    </source>
</evidence>
<dbReference type="OrthoDB" id="9815641at2"/>
<dbReference type="EMBL" id="JQAR01000007">
    <property type="protein sequence ID" value="KRN30416.1"/>
    <property type="molecule type" value="Genomic_DNA"/>
</dbReference>
<evidence type="ECO:0000256" key="5">
    <source>
        <dbReference type="ARBA" id="ARBA00022490"/>
    </source>
</evidence>
<comment type="similarity">
    <text evidence="2 12">Belongs to the RNA methyltransferase RsmE family.</text>
</comment>
<keyword evidence="7 12" id="KW-0489">Methyltransferase</keyword>
<keyword evidence="9 12" id="KW-0949">S-adenosyl-L-methionine</keyword>
<evidence type="ECO:0000256" key="9">
    <source>
        <dbReference type="ARBA" id="ARBA00022691"/>
    </source>
</evidence>
<dbReference type="CDD" id="cd18084">
    <property type="entry name" value="RsmE-like"/>
    <property type="match status" value="1"/>
</dbReference>
<dbReference type="InterPro" id="IPR046887">
    <property type="entry name" value="RsmE_PUA-like"/>
</dbReference>
<feature type="domain" description="Ribosomal RNA small subunit methyltransferase E methyltransferase" evidence="13">
    <location>
        <begin position="72"/>
        <end position="245"/>
    </location>
</feature>
<dbReference type="PIRSF" id="PIRSF015601">
    <property type="entry name" value="MTase_slr0722"/>
    <property type="match status" value="1"/>
</dbReference>
<dbReference type="EC" id="2.1.1.193" evidence="3 12"/>
<evidence type="ECO:0000256" key="4">
    <source>
        <dbReference type="ARBA" id="ARBA00013673"/>
    </source>
</evidence>
<dbReference type="InterPro" id="IPR029026">
    <property type="entry name" value="tRNA_m1G_MTases_N"/>
</dbReference>
<dbReference type="InterPro" id="IPR029028">
    <property type="entry name" value="Alpha/beta_knot_MTases"/>
</dbReference>
<evidence type="ECO:0000256" key="10">
    <source>
        <dbReference type="ARBA" id="ARBA00025699"/>
    </source>
</evidence>
<dbReference type="SUPFAM" id="SSF75217">
    <property type="entry name" value="alpha/beta knot"/>
    <property type="match status" value="1"/>
</dbReference>
<dbReference type="Pfam" id="PF04452">
    <property type="entry name" value="Methyltrans_RNA"/>
    <property type="match status" value="1"/>
</dbReference>
<protein>
    <recommendedName>
        <fullName evidence="4 12">Ribosomal RNA small subunit methyltransferase E</fullName>
        <ecNumber evidence="3 12">2.1.1.193</ecNumber>
    </recommendedName>
</protein>
<keyword evidence="5 12" id="KW-0963">Cytoplasm</keyword>
<feature type="domain" description="Ribosomal RNA small subunit methyltransferase E PUA-like" evidence="14">
    <location>
        <begin position="17"/>
        <end position="63"/>
    </location>
</feature>
<evidence type="ECO:0000256" key="1">
    <source>
        <dbReference type="ARBA" id="ARBA00004496"/>
    </source>
</evidence>
<dbReference type="GO" id="GO:0070042">
    <property type="term" value="F:rRNA (uridine-N3-)-methyltransferase activity"/>
    <property type="evidence" value="ECO:0007669"/>
    <property type="project" value="TreeGrafter"/>
</dbReference>
<dbReference type="NCBIfam" id="NF008691">
    <property type="entry name" value="PRK11713.1-4"/>
    <property type="match status" value="1"/>
</dbReference>
<dbReference type="STRING" id="1618.IV36_GL002174"/>